<feature type="compositionally biased region" description="Low complexity" evidence="1">
    <location>
        <begin position="238"/>
        <end position="256"/>
    </location>
</feature>
<evidence type="ECO:0000313" key="2">
    <source>
        <dbReference type="EMBL" id="GLI63987.1"/>
    </source>
</evidence>
<feature type="compositionally biased region" description="Pro residues" evidence="1">
    <location>
        <begin position="521"/>
        <end position="552"/>
    </location>
</feature>
<feature type="region of interest" description="Disordered" evidence="1">
    <location>
        <begin position="334"/>
        <end position="460"/>
    </location>
</feature>
<feature type="compositionally biased region" description="Basic residues" evidence="1">
    <location>
        <begin position="202"/>
        <end position="216"/>
    </location>
</feature>
<feature type="region of interest" description="Disordered" evidence="1">
    <location>
        <begin position="194"/>
        <end position="303"/>
    </location>
</feature>
<dbReference type="Proteomes" id="UP001165090">
    <property type="component" value="Unassembled WGS sequence"/>
</dbReference>
<feature type="compositionally biased region" description="Gly residues" evidence="1">
    <location>
        <begin position="273"/>
        <end position="293"/>
    </location>
</feature>
<name>A0ABQ5S260_9CHLO</name>
<feature type="compositionally biased region" description="Low complexity" evidence="1">
    <location>
        <begin position="346"/>
        <end position="362"/>
    </location>
</feature>
<keyword evidence="3" id="KW-1185">Reference proteome</keyword>
<accession>A0ABQ5S260</accession>
<feature type="non-terminal residue" evidence="2">
    <location>
        <position position="783"/>
    </location>
</feature>
<feature type="region of interest" description="Disordered" evidence="1">
    <location>
        <begin position="472"/>
        <end position="560"/>
    </location>
</feature>
<dbReference type="EMBL" id="BSDZ01000017">
    <property type="protein sequence ID" value="GLI63987.1"/>
    <property type="molecule type" value="Genomic_DNA"/>
</dbReference>
<evidence type="ECO:0000313" key="3">
    <source>
        <dbReference type="Proteomes" id="UP001165090"/>
    </source>
</evidence>
<protein>
    <recommendedName>
        <fullName evidence="4">PH domain-containing protein</fullName>
    </recommendedName>
</protein>
<proteinExistence type="predicted"/>
<sequence length="783" mass="83158">MACGNRLLASGSRRRAGRLQSLASTLQGTDLRFSGHFIYSTLPECPVVGNPLRCTNRNRVMDWLAAQGAVEAADTSRLHIPPLRPHELELLESSDPLYSRPPEAVLDRQYVSWREEVSVLPDGRHLKQFWLVAAPGRGDCPDRLVVTAEDSHRRDRRYTYKALQEFGGFVFENGNCAKEWLDFIVGKLSRPAPRTVKITQTSRRRAPPNPGRRSHPFSRPLASPTSTSVSPLALPLVPGHHTSSSGGDSGATTGPSLPVPAHKASSLQENFGGSSGGGGGSSGGNSGGGGGGSSPTAVSLPASTKLGLPPACWDSQASGPVGHPPHAAAFAQELRQTEATSPSPSPQQHAQQQHQQQPQQIQVGEASPTAGGCAWAFPISPWVPQQQQQQQQQVWHRLASEDTPGLWTPRRTSTGALPGLRISETTSNGLERPDHTVSARQREQATVSPEGTQLRSPHPAETRLETHLELHFPGLSPLDATNGPVTSRRPRAAAAPCLPSDLQIAGQDHPMDEQDFAEPPSMDPVPEPVQPSPPPRQTQMHEPPPPPPLPPLPHDDLEEDEATRELTQWLLYGDDGNDDGGGAGDICPSDVPAATAQEVLGEPAGGPAASDAVAAAAAIAAPSWACMTEEDSVSCCRVFSPEPGDPADSPGLLAMMMDCCLVAPDPEPDFDPYTAPDVRAAFQRSSNGLLDWVTEVPDAETTAAFRFWAEQLAVFAAFHAALPSTATNMGISPLALKHTHLRAAAQPPMPDHAACDMDIDYPIQPSPPVGATAMRQAAAGPNT</sequence>
<evidence type="ECO:0000256" key="1">
    <source>
        <dbReference type="SAM" id="MobiDB-lite"/>
    </source>
</evidence>
<comment type="caution">
    <text evidence="2">The sequence shown here is derived from an EMBL/GenBank/DDBJ whole genome shotgun (WGS) entry which is preliminary data.</text>
</comment>
<feature type="compositionally biased region" description="Basic and acidic residues" evidence="1">
    <location>
        <begin position="431"/>
        <end position="443"/>
    </location>
</feature>
<organism evidence="2 3">
    <name type="scientific">Volvox africanus</name>
    <dbReference type="NCBI Taxonomy" id="51714"/>
    <lineage>
        <taxon>Eukaryota</taxon>
        <taxon>Viridiplantae</taxon>
        <taxon>Chlorophyta</taxon>
        <taxon>core chlorophytes</taxon>
        <taxon>Chlorophyceae</taxon>
        <taxon>CS clade</taxon>
        <taxon>Chlamydomonadales</taxon>
        <taxon>Volvocaceae</taxon>
        <taxon>Volvox</taxon>
    </lineage>
</organism>
<feature type="compositionally biased region" description="Polar residues" evidence="1">
    <location>
        <begin position="444"/>
        <end position="455"/>
    </location>
</feature>
<reference evidence="2 3" key="1">
    <citation type="journal article" date="2023" name="IScience">
        <title>Expanded male sex-determining region conserved during the evolution of homothallism in the green alga Volvox.</title>
        <authorList>
            <person name="Yamamoto K."/>
            <person name="Matsuzaki R."/>
            <person name="Mahakham W."/>
            <person name="Heman W."/>
            <person name="Sekimoto H."/>
            <person name="Kawachi M."/>
            <person name="Minakuchi Y."/>
            <person name="Toyoda A."/>
            <person name="Nozaki H."/>
        </authorList>
    </citation>
    <scope>NUCLEOTIDE SEQUENCE [LARGE SCALE GENOMIC DNA]</scope>
    <source>
        <strain evidence="2 3">NIES-4468</strain>
    </source>
</reference>
<evidence type="ECO:0008006" key="4">
    <source>
        <dbReference type="Google" id="ProtNLM"/>
    </source>
</evidence>
<gene>
    <name evidence="2" type="ORF">VaNZ11_007096</name>
</gene>